<reference evidence="1 2" key="1">
    <citation type="submission" date="2024-07" db="EMBL/GenBank/DDBJ databases">
        <authorList>
            <person name="Pitt A."/>
            <person name="Hahn M.W."/>
        </authorList>
    </citation>
    <scope>NUCLEOTIDE SEQUENCE [LARGE SCALE GENOMIC DNA]</scope>
    <source>
        <strain evidence="1 2">2-AUSEE-184A6</strain>
    </source>
</reference>
<dbReference type="Pfam" id="PF14559">
    <property type="entry name" value="TPR_19"/>
    <property type="match status" value="1"/>
</dbReference>
<dbReference type="Gene3D" id="1.25.40.10">
    <property type="entry name" value="Tetratricopeptide repeat domain"/>
    <property type="match status" value="1"/>
</dbReference>
<dbReference type="Proteomes" id="UP001623559">
    <property type="component" value="Unassembled WGS sequence"/>
</dbReference>
<dbReference type="RefSeq" id="WP_406777053.1">
    <property type="nucleotide sequence ID" value="NZ_JBEWZG010000001.1"/>
</dbReference>
<dbReference type="EMBL" id="JBEWZG010000001">
    <property type="protein sequence ID" value="MFL0205457.1"/>
    <property type="molecule type" value="Genomic_DNA"/>
</dbReference>
<evidence type="ECO:0000313" key="1">
    <source>
        <dbReference type="EMBL" id="MFL0205457.1"/>
    </source>
</evidence>
<dbReference type="InterPro" id="IPR011990">
    <property type="entry name" value="TPR-like_helical_dom_sf"/>
</dbReference>
<evidence type="ECO:0000313" key="2">
    <source>
        <dbReference type="Proteomes" id="UP001623559"/>
    </source>
</evidence>
<sequence>MDRKEFIKNEINQDPMDPFNHYLLAIEYQKEGALKESFDLFEEIITQFPDYVATYYTYANALLASDAEDKAEQIIRKGIEEAEKKGAAKALKELKQLLELNF</sequence>
<accession>A0ABW8SUC1</accession>
<dbReference type="SUPFAM" id="SSF48452">
    <property type="entry name" value="TPR-like"/>
    <property type="match status" value="1"/>
</dbReference>
<organism evidence="1 2">
    <name type="scientific">Aquirufa novilacunae</name>
    <dbReference type="NCBI Taxonomy" id="3139305"/>
    <lineage>
        <taxon>Bacteria</taxon>
        <taxon>Pseudomonadati</taxon>
        <taxon>Bacteroidota</taxon>
        <taxon>Cytophagia</taxon>
        <taxon>Cytophagales</taxon>
        <taxon>Flectobacillaceae</taxon>
        <taxon>Aquirufa</taxon>
    </lineage>
</organism>
<proteinExistence type="predicted"/>
<comment type="caution">
    <text evidence="1">The sequence shown here is derived from an EMBL/GenBank/DDBJ whole genome shotgun (WGS) entry which is preliminary data.</text>
</comment>
<gene>
    <name evidence="1" type="ORF">V7S74_01765</name>
</gene>
<name>A0ABW8SUC1_9BACT</name>
<protein>
    <submittedName>
        <fullName evidence="1">Tetratricopeptide repeat protein</fullName>
    </submittedName>
</protein>